<dbReference type="RefSeq" id="WP_337318340.1">
    <property type="nucleotide sequence ID" value="NZ_JBBDGN010000003.1"/>
</dbReference>
<dbReference type="Proteomes" id="UP001366085">
    <property type="component" value="Unassembled WGS sequence"/>
</dbReference>
<gene>
    <name evidence="1" type="ORF">WDU93_05355</name>
</gene>
<dbReference type="PROSITE" id="PS51257">
    <property type="entry name" value="PROKAR_LIPOPROTEIN"/>
    <property type="match status" value="1"/>
</dbReference>
<sequence>MSTRRGIRIVTGARVVAGAVVAAGCVLAVVLGASAPLPGIRNTPAVSTVSPVPGDTVIVCNGSFRALGRDSVRAEAMVSAAGPTLTVDRTQAEPEVAELAMPDVTGGAGAQSLTGVVVDRVAPLLSASESMTVDADDMRGFAAAPCREPATTSWLVGGDVSTGASDVIVLSNPGDVPATVQIDVYGEARAASTAVVPAGTQLGVPLASVAAGEPRPVVQVTSDGVPIRASLQSSLIRTLDPVGIDLQDGVTGPQDRLTLLGVQASHAPGDDATAVVLRVLSLEADAQAVVGVRPVGGAASDVEEFPVALTADVPAEVALSGLEPGVYDVEVTGTAPIVAAVRQTVRAGTQADFAWMTAAPEIVAETAFTVPRGPSATLLLKNNGAADVSVGLAGGGEDQQVLVPAGSSVSVPVRAGSSWRLSPSGPVRAAVTMVGDDADAKVAGWPLTPSAVNQQPIDVRP</sequence>
<comment type="caution">
    <text evidence="1">The sequence shown here is derived from an EMBL/GenBank/DDBJ whole genome shotgun (WGS) entry which is preliminary data.</text>
</comment>
<dbReference type="InterPro" id="IPR043777">
    <property type="entry name" value="DUF5719"/>
</dbReference>
<protein>
    <submittedName>
        <fullName evidence="1">DUF5719 family protein</fullName>
    </submittedName>
</protein>
<evidence type="ECO:0000313" key="1">
    <source>
        <dbReference type="EMBL" id="MEJ1091115.1"/>
    </source>
</evidence>
<keyword evidence="2" id="KW-1185">Reference proteome</keyword>
<dbReference type="Pfam" id="PF18986">
    <property type="entry name" value="DUF5719"/>
    <property type="match status" value="1"/>
</dbReference>
<organism evidence="1 2">
    <name type="scientific">Microbacterium istanbulense</name>
    <dbReference type="NCBI Taxonomy" id="3122049"/>
    <lineage>
        <taxon>Bacteria</taxon>
        <taxon>Bacillati</taxon>
        <taxon>Actinomycetota</taxon>
        <taxon>Actinomycetes</taxon>
        <taxon>Micrococcales</taxon>
        <taxon>Microbacteriaceae</taxon>
        <taxon>Microbacterium</taxon>
    </lineage>
</organism>
<dbReference type="EMBL" id="JBBDGN010000003">
    <property type="protein sequence ID" value="MEJ1091115.1"/>
    <property type="molecule type" value="Genomic_DNA"/>
</dbReference>
<proteinExistence type="predicted"/>
<name>A0ABU8LIH6_9MICO</name>
<evidence type="ECO:0000313" key="2">
    <source>
        <dbReference type="Proteomes" id="UP001366085"/>
    </source>
</evidence>
<reference evidence="1 2" key="1">
    <citation type="submission" date="2024-02" db="EMBL/GenBank/DDBJ databases">
        <authorList>
            <person name="Saticioglu I.B."/>
        </authorList>
    </citation>
    <scope>NUCLEOTIDE SEQUENCE [LARGE SCALE GENOMIC DNA]</scope>
    <source>
        <strain evidence="1 2">Mu-43</strain>
    </source>
</reference>
<accession>A0ABU8LIH6</accession>